<feature type="repeat" description="TPR" evidence="3">
    <location>
        <begin position="346"/>
        <end position="379"/>
    </location>
</feature>
<dbReference type="Pfam" id="PF00515">
    <property type="entry name" value="TPR_1"/>
    <property type="match status" value="1"/>
</dbReference>
<feature type="repeat" description="TPR" evidence="3">
    <location>
        <begin position="565"/>
        <end position="598"/>
    </location>
</feature>
<dbReference type="SUPFAM" id="SSF48452">
    <property type="entry name" value="TPR-like"/>
    <property type="match status" value="3"/>
</dbReference>
<gene>
    <name evidence="4" type="ordered locus">PMT_0295</name>
</gene>
<dbReference type="GO" id="GO:0009279">
    <property type="term" value="C:cell outer membrane"/>
    <property type="evidence" value="ECO:0007669"/>
    <property type="project" value="TreeGrafter"/>
</dbReference>
<dbReference type="PANTHER" id="PTHR44858">
    <property type="entry name" value="TETRATRICOPEPTIDE REPEAT PROTEIN 6"/>
    <property type="match status" value="1"/>
</dbReference>
<dbReference type="PROSITE" id="PS50005">
    <property type="entry name" value="TPR"/>
    <property type="match status" value="8"/>
</dbReference>
<organism evidence="4 5">
    <name type="scientific">Prochlorococcus marinus (strain MIT 9313)</name>
    <dbReference type="NCBI Taxonomy" id="74547"/>
    <lineage>
        <taxon>Bacteria</taxon>
        <taxon>Bacillati</taxon>
        <taxon>Cyanobacteriota</taxon>
        <taxon>Cyanophyceae</taxon>
        <taxon>Synechococcales</taxon>
        <taxon>Prochlorococcaceae</taxon>
        <taxon>Prochlorococcus</taxon>
    </lineage>
</organism>
<dbReference type="PROSITE" id="PS50293">
    <property type="entry name" value="TPR_REGION"/>
    <property type="match status" value="1"/>
</dbReference>
<evidence type="ECO:0000256" key="1">
    <source>
        <dbReference type="ARBA" id="ARBA00022737"/>
    </source>
</evidence>
<feature type="repeat" description="TPR" evidence="3">
    <location>
        <begin position="55"/>
        <end position="88"/>
    </location>
</feature>
<dbReference type="KEGG" id="pmt:PMT_0295"/>
<keyword evidence="1" id="KW-0677">Repeat</keyword>
<evidence type="ECO:0000256" key="2">
    <source>
        <dbReference type="ARBA" id="ARBA00022803"/>
    </source>
</evidence>
<dbReference type="EMBL" id="BX548175">
    <property type="protein sequence ID" value="CAE20470.1"/>
    <property type="molecule type" value="Genomic_DNA"/>
</dbReference>
<feature type="repeat" description="TPR" evidence="3">
    <location>
        <begin position="380"/>
        <end position="413"/>
    </location>
</feature>
<evidence type="ECO:0000256" key="3">
    <source>
        <dbReference type="PROSITE-ProRule" id="PRU00339"/>
    </source>
</evidence>
<dbReference type="PANTHER" id="PTHR44858:SF1">
    <property type="entry name" value="UDP-N-ACETYLGLUCOSAMINE--PEPTIDE N-ACETYLGLUCOSAMINYLTRANSFERASE SPINDLY-RELATED"/>
    <property type="match status" value="1"/>
</dbReference>
<accession>Q7V8P1</accession>
<proteinExistence type="predicted"/>
<dbReference type="RefSeq" id="WP_011129674.1">
    <property type="nucleotide sequence ID" value="NC_005071.1"/>
</dbReference>
<dbReference type="InterPro" id="IPR011990">
    <property type="entry name" value="TPR-like_helical_dom_sf"/>
</dbReference>
<dbReference type="Pfam" id="PF13181">
    <property type="entry name" value="TPR_8"/>
    <property type="match status" value="3"/>
</dbReference>
<dbReference type="SMART" id="SM00028">
    <property type="entry name" value="TPR"/>
    <property type="match status" value="15"/>
</dbReference>
<dbReference type="Pfam" id="PF13432">
    <property type="entry name" value="TPR_16"/>
    <property type="match status" value="2"/>
</dbReference>
<evidence type="ECO:0000313" key="4">
    <source>
        <dbReference type="EMBL" id="CAE20470.1"/>
    </source>
</evidence>
<dbReference type="InterPro" id="IPR050498">
    <property type="entry name" value="Ycf3"/>
</dbReference>
<sequence length="727" mass="81205">MSRRRTGAIAIGVGALTAVVLSLVGAKTPVVIGSAAALGVAGGVVAGRKGIGKSADELMESGKSKLENKDFHGAIDDFNKLLDSHPYNADSYYNRGLAKAKLGNNQGAIEDYSKAIEINPLHAIAYTKRGNAKFDLKDHQGALIDCSKAIEIDDNNAEFFFNRGFPKLKLEDQEGTKSDWFKAAALGDKHASICLRDLFYSHSQSMIDAQSDDLTEVERHSRRCLLLEDFDPLEAIDGYLTLLSIEPSNAEHYISIGKLKRRIGDNEGALIDLSTAIELDPKSSTAYGERGLVKSIMEDYMGAINDYNHCLCVKREKVLEKRYQTFIKRLLGDLLRQNTDINPKDSLNYTYRAASKCSEGDYQGAIEDYTKALELDSKNSLAYMFRGACHDLSGDSKAALDDYSESIELNPSNADIYYTRGVTLRDSGDDIGALSDFTLTIKLDRWNALAYRNRGNLHFRHSELKSACCDWNEASDLGDEIAKGLLEEHCDSCELQTTSYQFAKLGDENFDDDYASAIDAYSKALEINPNVEIYLMRAAAKVELEDLEGAMYDYEKALEINPYCHDAYFYRGISKEDLGDYPGAIDDFTKAIDISPDIRSYMNRASLKSDLGDYQGAISDYTKVLEIDPYEDEIRFIVGAYNRRGEAKARINDREGALEDFTESIEIDPENIYAYINRILVKKELGDLNGACEDWKKAAELGNQYPYMKVRLENNKEVTKFVTEHCQ</sequence>
<dbReference type="eggNOG" id="COG0457">
    <property type="taxonomic scope" value="Bacteria"/>
</dbReference>
<dbReference type="HOGENOM" id="CLU_003728_17_1_3"/>
<feature type="repeat" description="TPR" evidence="3">
    <location>
        <begin position="89"/>
        <end position="122"/>
    </location>
</feature>
<dbReference type="GO" id="GO:0046813">
    <property type="term" value="P:receptor-mediated virion attachment to host cell"/>
    <property type="evidence" value="ECO:0007669"/>
    <property type="project" value="TreeGrafter"/>
</dbReference>
<feature type="repeat" description="TPR" evidence="3">
    <location>
        <begin position="250"/>
        <end position="283"/>
    </location>
</feature>
<dbReference type="InterPro" id="IPR019734">
    <property type="entry name" value="TPR_rpt"/>
</dbReference>
<protein>
    <submittedName>
        <fullName evidence="4">TPR repeat</fullName>
    </submittedName>
</protein>
<keyword evidence="5" id="KW-1185">Reference proteome</keyword>
<dbReference type="Gene3D" id="1.25.40.10">
    <property type="entry name" value="Tetratricopeptide repeat domain"/>
    <property type="match status" value="7"/>
</dbReference>
<name>Q7V8P1_PROMM</name>
<evidence type="ECO:0000313" key="5">
    <source>
        <dbReference type="Proteomes" id="UP000001423"/>
    </source>
</evidence>
<reference evidence="4 5" key="1">
    <citation type="journal article" date="2003" name="Nature">
        <title>Genome divergence in two Prochlorococcus ecotypes reflects oceanic niche differentiation.</title>
        <authorList>
            <person name="Rocap G."/>
            <person name="Larimer F.W."/>
            <person name="Lamerdin J.E."/>
            <person name="Malfatti S."/>
            <person name="Chain P."/>
            <person name="Ahlgren N.A."/>
            <person name="Arellano A."/>
            <person name="Coleman M."/>
            <person name="Hauser L."/>
            <person name="Hess W.R."/>
            <person name="Johnson Z.I."/>
            <person name="Land M.L."/>
            <person name="Lindell D."/>
            <person name="Post A.F."/>
            <person name="Regala W."/>
            <person name="Shah M."/>
            <person name="Shaw S.L."/>
            <person name="Steglich C."/>
            <person name="Sullivan M.B."/>
            <person name="Ting C.S."/>
            <person name="Tolonen A."/>
            <person name="Webb E.A."/>
            <person name="Zinser E.R."/>
            <person name="Chisholm S.W."/>
        </authorList>
    </citation>
    <scope>NUCLEOTIDE SEQUENCE [LARGE SCALE GENOMIC DNA]</scope>
    <source>
        <strain evidence="5">MIT 9313</strain>
    </source>
</reference>
<dbReference type="AlphaFoldDB" id="Q7V8P1"/>
<feature type="repeat" description="TPR" evidence="3">
    <location>
        <begin position="531"/>
        <end position="564"/>
    </location>
</feature>
<feature type="repeat" description="TPR" evidence="3">
    <location>
        <begin position="638"/>
        <end position="671"/>
    </location>
</feature>
<dbReference type="OrthoDB" id="541937at2"/>
<dbReference type="Proteomes" id="UP000001423">
    <property type="component" value="Chromosome"/>
</dbReference>
<keyword evidence="2 3" id="KW-0802">TPR repeat</keyword>